<keyword evidence="1" id="KW-0808">Transferase</keyword>
<evidence type="ECO:0000313" key="4">
    <source>
        <dbReference type="Proteomes" id="UP001447188"/>
    </source>
</evidence>
<dbReference type="InterPro" id="IPR001853">
    <property type="entry name" value="DSBA-like_thioredoxin_dom"/>
</dbReference>
<comment type="similarity">
    <text evidence="1">Belongs to the GST superfamily. Kappa family.</text>
</comment>
<dbReference type="Gene3D" id="3.40.30.10">
    <property type="entry name" value="Glutaredoxin"/>
    <property type="match status" value="1"/>
</dbReference>
<comment type="catalytic activity">
    <reaction evidence="1">
        <text>RX + glutathione = an S-substituted glutathione + a halide anion + H(+)</text>
        <dbReference type="Rhea" id="RHEA:16437"/>
        <dbReference type="ChEBI" id="CHEBI:15378"/>
        <dbReference type="ChEBI" id="CHEBI:16042"/>
        <dbReference type="ChEBI" id="CHEBI:17792"/>
        <dbReference type="ChEBI" id="CHEBI:57925"/>
        <dbReference type="ChEBI" id="CHEBI:90779"/>
        <dbReference type="EC" id="2.5.1.18"/>
    </reaction>
</comment>
<keyword evidence="4" id="KW-1185">Reference proteome</keyword>
<dbReference type="InterPro" id="IPR051924">
    <property type="entry name" value="GST_Kappa/NadH"/>
</dbReference>
<accession>A0ABR3GG07</accession>
<sequence>MASKITCYVDSMSLYSYFAFTYLLTQRSVLSTHNVTIEFIPVFIGGIMAGSGNKPPWMVATKAAYGKFDMLYAERYFGLPGINAPSAFPVSSLKPQRALCYIKDHYPREKFEEAMRLLWAALWQKDIDVSQEPLLAATLENLFTPEELKVILEAGNTAEYKKKLLDNTQEVLKAGAFGAPWFMVQNSKGEVTPFFGSDRFHFMYRFLGLPTNDMSVQVGPGTSKL</sequence>
<comment type="caution">
    <text evidence="3">The sequence shown here is derived from an EMBL/GenBank/DDBJ whole genome shotgun (WGS) entry which is preliminary data.</text>
</comment>
<organism evidence="3 4">
    <name type="scientific">Discina gigas</name>
    <dbReference type="NCBI Taxonomy" id="1032678"/>
    <lineage>
        <taxon>Eukaryota</taxon>
        <taxon>Fungi</taxon>
        <taxon>Dikarya</taxon>
        <taxon>Ascomycota</taxon>
        <taxon>Pezizomycotina</taxon>
        <taxon>Pezizomycetes</taxon>
        <taxon>Pezizales</taxon>
        <taxon>Discinaceae</taxon>
        <taxon>Discina</taxon>
    </lineage>
</organism>
<feature type="domain" description="DSBA-like thioredoxin" evidence="2">
    <location>
        <begin position="5"/>
        <end position="205"/>
    </location>
</feature>
<dbReference type="PANTHER" id="PTHR42943:SF13">
    <property type="entry name" value="GLUTATHIONE S-TRANSFERASE KAPPA-RELATED"/>
    <property type="match status" value="1"/>
</dbReference>
<protein>
    <recommendedName>
        <fullName evidence="1">Glutathione S-transferase kappa</fullName>
        <ecNumber evidence="1">2.5.1.18</ecNumber>
    </recommendedName>
</protein>
<proteinExistence type="inferred from homology"/>
<evidence type="ECO:0000259" key="2">
    <source>
        <dbReference type="Pfam" id="PF01323"/>
    </source>
</evidence>
<reference evidence="3 4" key="1">
    <citation type="submission" date="2024-02" db="EMBL/GenBank/DDBJ databases">
        <title>Discinaceae phylogenomics.</title>
        <authorList>
            <person name="Dirks A.C."/>
            <person name="James T.Y."/>
        </authorList>
    </citation>
    <scope>NUCLEOTIDE SEQUENCE [LARGE SCALE GENOMIC DNA]</scope>
    <source>
        <strain evidence="3 4">ACD0624</strain>
    </source>
</reference>
<dbReference type="Proteomes" id="UP001447188">
    <property type="component" value="Unassembled WGS sequence"/>
</dbReference>
<dbReference type="InterPro" id="IPR036249">
    <property type="entry name" value="Thioredoxin-like_sf"/>
</dbReference>
<dbReference type="EC" id="2.5.1.18" evidence="1"/>
<evidence type="ECO:0000256" key="1">
    <source>
        <dbReference type="PIRNR" id="PIRNR006386"/>
    </source>
</evidence>
<dbReference type="InterPro" id="IPR014440">
    <property type="entry name" value="HCCAis_GSTk"/>
</dbReference>
<name>A0ABR3GG07_9PEZI</name>
<dbReference type="PIRSF" id="PIRSF006386">
    <property type="entry name" value="HCCAis_GSTk"/>
    <property type="match status" value="1"/>
</dbReference>
<evidence type="ECO:0000313" key="3">
    <source>
        <dbReference type="EMBL" id="KAL0634896.1"/>
    </source>
</evidence>
<dbReference type="PANTHER" id="PTHR42943">
    <property type="entry name" value="GLUTATHIONE S-TRANSFERASE KAPPA"/>
    <property type="match status" value="1"/>
</dbReference>
<gene>
    <name evidence="3" type="ORF">Q9L58_006176</name>
</gene>
<dbReference type="SUPFAM" id="SSF52833">
    <property type="entry name" value="Thioredoxin-like"/>
    <property type="match status" value="1"/>
</dbReference>
<dbReference type="EMBL" id="JBBBZM010000082">
    <property type="protein sequence ID" value="KAL0634896.1"/>
    <property type="molecule type" value="Genomic_DNA"/>
</dbReference>
<dbReference type="Pfam" id="PF01323">
    <property type="entry name" value="DSBA"/>
    <property type="match status" value="1"/>
</dbReference>